<name>A0A502GW65_9PSED</name>
<proteinExistence type="predicted"/>
<dbReference type="PANTHER" id="PTHR32305">
    <property type="match status" value="1"/>
</dbReference>
<evidence type="ECO:0000313" key="2">
    <source>
        <dbReference type="Proteomes" id="UP000317933"/>
    </source>
</evidence>
<evidence type="ECO:0000313" key="1">
    <source>
        <dbReference type="EMBL" id="TPG65712.1"/>
    </source>
</evidence>
<dbReference type="NCBIfam" id="TIGR03696">
    <property type="entry name" value="Rhs_assc_core"/>
    <property type="match status" value="1"/>
</dbReference>
<dbReference type="InterPro" id="IPR022385">
    <property type="entry name" value="Rhs_assc_core"/>
</dbReference>
<dbReference type="PANTHER" id="PTHR32305:SF15">
    <property type="entry name" value="PROTEIN RHSA-RELATED"/>
    <property type="match status" value="1"/>
</dbReference>
<dbReference type="InterPro" id="IPR050708">
    <property type="entry name" value="T6SS_VgrG/RHS"/>
</dbReference>
<comment type="caution">
    <text evidence="1">The sequence shown here is derived from an EMBL/GenBank/DDBJ whole genome shotgun (WGS) entry which is preliminary data.</text>
</comment>
<dbReference type="EMBL" id="RCZE01000025">
    <property type="protein sequence ID" value="TPG65712.1"/>
    <property type="molecule type" value="Genomic_DNA"/>
</dbReference>
<reference evidence="1 2" key="1">
    <citation type="journal article" date="2019" name="Environ. Microbiol.">
        <title>Species interactions and distinct microbial communities in high Arctic permafrost affected cryosols are associated with the CH4 and CO2 gas fluxes.</title>
        <authorList>
            <person name="Altshuler I."/>
            <person name="Hamel J."/>
            <person name="Turney S."/>
            <person name="Magnuson E."/>
            <person name="Levesque R."/>
            <person name="Greer C."/>
            <person name="Whyte L.G."/>
        </authorList>
    </citation>
    <scope>NUCLEOTIDE SEQUENCE [LARGE SCALE GENOMIC DNA]</scope>
    <source>
        <strain evidence="1 2">E3</strain>
    </source>
</reference>
<organism evidence="1 2">
    <name type="scientific">Pseudomonas arsenicoxydans</name>
    <dbReference type="NCBI Taxonomy" id="702115"/>
    <lineage>
        <taxon>Bacteria</taxon>
        <taxon>Pseudomonadati</taxon>
        <taxon>Pseudomonadota</taxon>
        <taxon>Gammaproteobacteria</taxon>
        <taxon>Pseudomonadales</taxon>
        <taxon>Pseudomonadaceae</taxon>
        <taxon>Pseudomonas</taxon>
    </lineage>
</organism>
<dbReference type="Gene3D" id="2.180.10.10">
    <property type="entry name" value="RHS repeat-associated core"/>
    <property type="match status" value="2"/>
</dbReference>
<dbReference type="RefSeq" id="WP_140672167.1">
    <property type="nucleotide sequence ID" value="NZ_RCZE01000025.1"/>
</dbReference>
<accession>A0A502GW65</accession>
<sequence length="1852" mass="201844">MSDNSESGPVIAVVAENKTIARDVSSLSAASANDIYSQATGVNLDYDFNARTGRIESSVVLGTVSSGFASPVTFNYTISLGVFQYYGLIGGLGRSVSKQFGLNMPKMSPGATGRVHFSSGLVDNQNFIDGSASLEAHRERDVNIEPVYTSEVGSQVLRGVKVIHINGIVEYYDAEGRIKEMRSESGHGLKFTVAHNAWLNTDIITRVEDDEGLNWITASVFPDQSSSDVFMDVLQHVDGVIITTRVVLGSTKEVGSDTHNNVYAKKISLPGDMQRWIEFSYDTAFLAGQLIKKVSLPTGQFIKVSQQTTLKFSDEQTLTVGSRVERGFEVAGVENVSSMVSYTYGTPGNSNNFTGYKVFRTMEPMVDNCSTLVEDYTYTVMATHRKSKVTTIYNRFHLPISCTTVEIAPRKVRFIQGIVTAYTYPIVIGAIDAQPANFSRWTQMTVDHQRIENITNALERSRRDQATRAFDEYGNLTSQTLPSGVRHEYVYYGKNSTETVGCPPCSYVRFLKRKTIHPKAGLPAPSGGNHTDSYTYIAVTCNSYINPLDSNSTVTPSMTLKKTDKVNDGEVAEYKYVTDQSTPFLLGSLKETVCSRNNVENKTMVSWSLSIYQGWRVVEATSYIWATGQATNTFAGSVKFSPLSGLVYEEEDSASSNTVFSYNQMRRLLQAKKYYGTPSEEVESYEFRYWSKAFRNHVSTPEEYHNTYTNRVKVTSSTGKITCWHFDHEGEPVFISHGDNDDFTQVASVTVYDRSNGAAEVIRHENIDYVTTSPIDSTLKQVKATTTYEHRLFGTERVVNPDGTALNSKVNKAATPFTTIVCSDATREVKSVQKFNDFGDVYETQIIYPSDTVIGHSSTVTTSTHAYDGYGRVIATVADGTTTDFTYDQLNRLTMHVCGEETTEYTYGNNLATVSELIGIKAIYKSTDSSADLTMMDASRSFDNFGRVIEQREPNYDSTGTRKVTRTMRYSSPTAQVPIQVSTGGGGVRYAHSTTGLLDGFRLTNAPGFPGQLHSAHYSLVSKQLTDTASYKHVNNADRQYVQHSYEYDDFGTAKTITTMFGINTTGGKTLNTFSRFSTKVESTDLQDQSGNSICKESSIYDATGRLTKKEFVTGGGLEFHATISYYPVVKGDSKSGKPKDIKFADTTTTLDVLRIDFAYDKFGNESDRRVRVMVAGNEHEALTFNQVTGHNGNATRRTIAYKAGSAGQRKSTTTDYEYTASKKYLSKSTISQGAETYDVRYEKTAFSAVGGISYNLPSTGLNVEFTRHSDQPSSMTNGIDVNEVRTFSYDGNGNVNTVVIVDQGATNATTTKRMKYNAMNQLLEISKDELAVASYDYDFFGKLVRITDIVNDKTCCLLYGADGLLGEVGDAGENIARTFYINVGGVSIGRYVQKVMGQSSELELFATDSGGTVHAVHTYVDGTINPDNAVSFTYLDDGLRSSNARHDQLDCPIGFKGYYIDSATGCYILGDGFRFYDPVMRQFWSVDSISPFGGAGPNRYHYCGMDPINRSDHSGNDWGWGGRLNRPWWKRWGWVLAETLMGAALGALAGFAAGGPAGAVAGAIAGGVLSGLGASLQAAAEEVILADSASRTDPTRGDYYIPPLASHLDKSGFGFGLGRDIGLGYAGSGVAKPALVSKVGQAAAASYTSMAGSRAGTAGTKGVSAVATGGKQAVSGPSRALPGMSGSNVRSSLQQHATTGGFKGYGVTLNNQPHTIYLSKTRTNGDRVAKQILASYLDDPGKSIHTLSGVHGELNGRVGQGVPLFWADDIGSGATMRHLAAKNNAPAPQISHTDIGRGLWQTSPRWAQQQLVAAPALADSVIYAFCHSGLNNELRASLGIKKIWAPWRWHG</sequence>
<gene>
    <name evidence="1" type="ORF">EAH78_31495</name>
</gene>
<dbReference type="Proteomes" id="UP000317933">
    <property type="component" value="Unassembled WGS sequence"/>
</dbReference>
<protein>
    <recommendedName>
        <fullName evidence="3">RHS repeat-associated core domain-containing protein</fullName>
    </recommendedName>
</protein>
<evidence type="ECO:0008006" key="3">
    <source>
        <dbReference type="Google" id="ProtNLM"/>
    </source>
</evidence>